<dbReference type="InterPro" id="IPR013785">
    <property type="entry name" value="Aldolase_TIM"/>
</dbReference>
<comment type="pathway">
    <text evidence="1">Cofactor biosynthesis; thiamine diphosphate biosynthesis.</text>
</comment>
<comment type="caution">
    <text evidence="4">The sequence shown here is derived from an EMBL/GenBank/DDBJ whole genome shotgun (WGS) entry which is preliminary data.</text>
</comment>
<evidence type="ECO:0000256" key="1">
    <source>
        <dbReference type="ARBA" id="ARBA00004948"/>
    </source>
</evidence>
<dbReference type="AlphaFoldDB" id="A0A921KCN0"/>
<accession>A0A921KCN0</accession>
<protein>
    <submittedName>
        <fullName evidence="4">Thiamine phosphate synthase</fullName>
    </submittedName>
</protein>
<dbReference type="Pfam" id="PF02581">
    <property type="entry name" value="TMP-TENI"/>
    <property type="match status" value="1"/>
</dbReference>
<evidence type="ECO:0000259" key="3">
    <source>
        <dbReference type="Pfam" id="PF02581"/>
    </source>
</evidence>
<dbReference type="GO" id="GO:0004789">
    <property type="term" value="F:thiamine-phosphate diphosphorylase activity"/>
    <property type="evidence" value="ECO:0007669"/>
    <property type="project" value="TreeGrafter"/>
</dbReference>
<gene>
    <name evidence="4" type="ORF">K8V56_04615</name>
</gene>
<dbReference type="CDD" id="cd00564">
    <property type="entry name" value="TMP_TenI"/>
    <property type="match status" value="1"/>
</dbReference>
<dbReference type="GO" id="GO:0009228">
    <property type="term" value="P:thiamine biosynthetic process"/>
    <property type="evidence" value="ECO:0007669"/>
    <property type="project" value="UniProtKB-KW"/>
</dbReference>
<evidence type="ECO:0000256" key="2">
    <source>
        <dbReference type="ARBA" id="ARBA00022977"/>
    </source>
</evidence>
<proteinExistence type="predicted"/>
<evidence type="ECO:0000313" key="5">
    <source>
        <dbReference type="Proteomes" id="UP000698173"/>
    </source>
</evidence>
<reference evidence="4" key="2">
    <citation type="submission" date="2021-09" db="EMBL/GenBank/DDBJ databases">
        <authorList>
            <person name="Gilroy R."/>
        </authorList>
    </citation>
    <scope>NUCLEOTIDE SEQUENCE</scope>
    <source>
        <strain evidence="4">CHK171-7178</strain>
    </source>
</reference>
<dbReference type="InterPro" id="IPR022998">
    <property type="entry name" value="ThiamineP_synth_TenI"/>
</dbReference>
<dbReference type="Proteomes" id="UP000698173">
    <property type="component" value="Unassembled WGS sequence"/>
</dbReference>
<dbReference type="EMBL" id="DYWT01000076">
    <property type="protein sequence ID" value="HJF31048.1"/>
    <property type="molecule type" value="Genomic_DNA"/>
</dbReference>
<evidence type="ECO:0000313" key="4">
    <source>
        <dbReference type="EMBL" id="HJF31048.1"/>
    </source>
</evidence>
<feature type="domain" description="Thiamine phosphate synthase/TenI" evidence="3">
    <location>
        <begin position="4"/>
        <end position="179"/>
    </location>
</feature>
<dbReference type="GO" id="GO:0005737">
    <property type="term" value="C:cytoplasm"/>
    <property type="evidence" value="ECO:0007669"/>
    <property type="project" value="TreeGrafter"/>
</dbReference>
<dbReference type="Gene3D" id="3.20.20.70">
    <property type="entry name" value="Aldolase class I"/>
    <property type="match status" value="1"/>
</dbReference>
<keyword evidence="2" id="KW-0784">Thiamine biosynthesis</keyword>
<dbReference type="PANTHER" id="PTHR20857:SF22">
    <property type="entry name" value="THIAZOLE TAUTOMERASE"/>
    <property type="match status" value="1"/>
</dbReference>
<organism evidence="4 5">
    <name type="scientific">Sporosarcina psychrophila</name>
    <name type="common">Bacillus psychrophilus</name>
    <dbReference type="NCBI Taxonomy" id="1476"/>
    <lineage>
        <taxon>Bacteria</taxon>
        <taxon>Bacillati</taxon>
        <taxon>Bacillota</taxon>
        <taxon>Bacilli</taxon>
        <taxon>Bacillales</taxon>
        <taxon>Caryophanaceae</taxon>
        <taxon>Sporosarcina</taxon>
    </lineage>
</organism>
<dbReference type="SUPFAM" id="SSF51391">
    <property type="entry name" value="Thiamin phosphate synthase"/>
    <property type="match status" value="1"/>
</dbReference>
<dbReference type="InterPro" id="IPR036206">
    <property type="entry name" value="ThiamineP_synth_sf"/>
</dbReference>
<name>A0A921KCN0_SPOPS</name>
<reference evidence="4" key="1">
    <citation type="journal article" date="2021" name="PeerJ">
        <title>Extensive microbial diversity within the chicken gut microbiome revealed by metagenomics and culture.</title>
        <authorList>
            <person name="Gilroy R."/>
            <person name="Ravi A."/>
            <person name="Getino M."/>
            <person name="Pursley I."/>
            <person name="Horton D.L."/>
            <person name="Alikhan N.F."/>
            <person name="Baker D."/>
            <person name="Gharbi K."/>
            <person name="Hall N."/>
            <person name="Watson M."/>
            <person name="Adriaenssens E.M."/>
            <person name="Foster-Nyarko E."/>
            <person name="Jarju S."/>
            <person name="Secka A."/>
            <person name="Antonio M."/>
            <person name="Oren A."/>
            <person name="Chaudhuri R.R."/>
            <person name="La Ragione R."/>
            <person name="Hildebrand F."/>
            <person name="Pallen M.J."/>
        </authorList>
    </citation>
    <scope>NUCLEOTIDE SEQUENCE</scope>
    <source>
        <strain evidence="4">CHK171-7178</strain>
    </source>
</reference>
<sequence length="201" mass="22147">MKVIAVTNDRMTSQQLIDTLLTIEPFIDAIILREKSKVDAEIIDLIQMLQTAGFDKTKIIVHRRTDIASIMGIKKVQLPGNSVPLALLKNQYPDILFGRSVHSFEEAETAYKAGADWILYGHIFTTTSKDGMPPRGSEELSRITEALPIPIYAIGGIKPYHLSQLQQAGVAGISIMSAIFESDNPLAAAKIYQEASHVAQR</sequence>
<dbReference type="PANTHER" id="PTHR20857">
    <property type="entry name" value="THIAMINE-PHOSPHATE PYROPHOSPHORYLASE"/>
    <property type="match status" value="1"/>
</dbReference>